<dbReference type="GO" id="GO:0000981">
    <property type="term" value="F:DNA-binding transcription factor activity, RNA polymerase II-specific"/>
    <property type="evidence" value="ECO:0007669"/>
    <property type="project" value="TreeGrafter"/>
</dbReference>
<keyword evidence="9" id="KW-1185">Reference proteome</keyword>
<dbReference type="PROSITE" id="PS00028">
    <property type="entry name" value="ZINC_FINGER_C2H2_1"/>
    <property type="match status" value="1"/>
</dbReference>
<name>A0A4Y2UZ76_ARAVE</name>
<comment type="caution">
    <text evidence="8">The sequence shown here is derived from an EMBL/GenBank/DDBJ whole genome shotgun (WGS) entry which is preliminary data.</text>
</comment>
<accession>A0A4Y2UZ76</accession>
<dbReference type="PANTHER" id="PTHR23235:SF120">
    <property type="entry name" value="KRUPPEL-LIKE FACTOR 15"/>
    <property type="match status" value="1"/>
</dbReference>
<evidence type="ECO:0000256" key="4">
    <source>
        <dbReference type="ARBA" id="ARBA00022833"/>
    </source>
</evidence>
<feature type="non-terminal residue" evidence="8">
    <location>
        <position position="185"/>
    </location>
</feature>
<evidence type="ECO:0000256" key="6">
    <source>
        <dbReference type="SAM" id="MobiDB-lite"/>
    </source>
</evidence>
<sequence length="185" mass="19882">MNSPNRHSFSTQYKLVQNATTSAAADGATRHRATPPSSSESNTFELSSVNAVSPSTAVSGNGSENVYFSSSSNEKHFFPKGAPGQHNQLSAGKLDPSTPPDSIRPFPATCSITRNDSALQVSPVTTATSIIPQVTTTKPTNVSQAKLKKRIRWSTRPFACTYGSCNRTYKKSSHLKAHLRTHTGE</sequence>
<proteinExistence type="predicted"/>
<feature type="compositionally biased region" description="Low complexity" evidence="6">
    <location>
        <begin position="37"/>
        <end position="46"/>
    </location>
</feature>
<dbReference type="GO" id="GO:0000978">
    <property type="term" value="F:RNA polymerase II cis-regulatory region sequence-specific DNA binding"/>
    <property type="evidence" value="ECO:0007669"/>
    <property type="project" value="TreeGrafter"/>
</dbReference>
<evidence type="ECO:0000313" key="9">
    <source>
        <dbReference type="Proteomes" id="UP000499080"/>
    </source>
</evidence>
<dbReference type="InterPro" id="IPR036236">
    <property type="entry name" value="Znf_C2H2_sf"/>
</dbReference>
<gene>
    <name evidence="8" type="ORF">AVEN_127771_1</name>
</gene>
<reference evidence="8 9" key="1">
    <citation type="journal article" date="2019" name="Sci. Rep.">
        <title>Orb-weaving spider Araneus ventricosus genome elucidates the spidroin gene catalogue.</title>
        <authorList>
            <person name="Kono N."/>
            <person name="Nakamura H."/>
            <person name="Ohtoshi R."/>
            <person name="Moran D.A.P."/>
            <person name="Shinohara A."/>
            <person name="Yoshida Y."/>
            <person name="Fujiwara M."/>
            <person name="Mori M."/>
            <person name="Tomita M."/>
            <person name="Arakawa K."/>
        </authorList>
    </citation>
    <scope>NUCLEOTIDE SEQUENCE [LARGE SCALE GENOMIC DNA]</scope>
</reference>
<dbReference type="AlphaFoldDB" id="A0A4Y2UZ76"/>
<dbReference type="InterPro" id="IPR013087">
    <property type="entry name" value="Znf_C2H2_type"/>
</dbReference>
<evidence type="ECO:0000259" key="7">
    <source>
        <dbReference type="PROSITE" id="PS50157"/>
    </source>
</evidence>
<dbReference type="EMBL" id="BGPR01041321">
    <property type="protein sequence ID" value="GBO17582.1"/>
    <property type="molecule type" value="Genomic_DNA"/>
</dbReference>
<protein>
    <recommendedName>
        <fullName evidence="7">C2H2-type domain-containing protein</fullName>
    </recommendedName>
</protein>
<dbReference type="OrthoDB" id="6365676at2759"/>
<feature type="domain" description="C2H2-type" evidence="7">
    <location>
        <begin position="158"/>
        <end position="185"/>
    </location>
</feature>
<dbReference type="PANTHER" id="PTHR23235">
    <property type="entry name" value="KRUEPPEL-LIKE TRANSCRIPTION FACTOR"/>
    <property type="match status" value="1"/>
</dbReference>
<dbReference type="SUPFAM" id="SSF57667">
    <property type="entry name" value="beta-beta-alpha zinc fingers"/>
    <property type="match status" value="1"/>
</dbReference>
<evidence type="ECO:0000256" key="1">
    <source>
        <dbReference type="ARBA" id="ARBA00022723"/>
    </source>
</evidence>
<feature type="region of interest" description="Disordered" evidence="6">
    <location>
        <begin position="69"/>
        <end position="98"/>
    </location>
</feature>
<dbReference type="Gene3D" id="3.30.160.60">
    <property type="entry name" value="Classic Zinc Finger"/>
    <property type="match status" value="1"/>
</dbReference>
<evidence type="ECO:0000256" key="2">
    <source>
        <dbReference type="ARBA" id="ARBA00022737"/>
    </source>
</evidence>
<dbReference type="FunFam" id="3.30.160.60:FF:000125">
    <property type="entry name" value="Putative zinc finger protein 143"/>
    <property type="match status" value="1"/>
</dbReference>
<feature type="region of interest" description="Disordered" evidence="6">
    <location>
        <begin position="1"/>
        <end position="46"/>
    </location>
</feature>
<organism evidence="8 9">
    <name type="scientific">Araneus ventricosus</name>
    <name type="common">Orbweaver spider</name>
    <name type="synonym">Epeira ventricosa</name>
    <dbReference type="NCBI Taxonomy" id="182803"/>
    <lineage>
        <taxon>Eukaryota</taxon>
        <taxon>Metazoa</taxon>
        <taxon>Ecdysozoa</taxon>
        <taxon>Arthropoda</taxon>
        <taxon>Chelicerata</taxon>
        <taxon>Arachnida</taxon>
        <taxon>Araneae</taxon>
        <taxon>Araneomorphae</taxon>
        <taxon>Entelegynae</taxon>
        <taxon>Araneoidea</taxon>
        <taxon>Araneidae</taxon>
        <taxon>Araneus</taxon>
    </lineage>
</organism>
<dbReference type="PROSITE" id="PS50157">
    <property type="entry name" value="ZINC_FINGER_C2H2_2"/>
    <property type="match status" value="1"/>
</dbReference>
<dbReference type="GO" id="GO:0008270">
    <property type="term" value="F:zinc ion binding"/>
    <property type="evidence" value="ECO:0007669"/>
    <property type="project" value="UniProtKB-KW"/>
</dbReference>
<dbReference type="Proteomes" id="UP000499080">
    <property type="component" value="Unassembled WGS sequence"/>
</dbReference>
<evidence type="ECO:0000313" key="8">
    <source>
        <dbReference type="EMBL" id="GBO17582.1"/>
    </source>
</evidence>
<keyword evidence="3 5" id="KW-0863">Zinc-finger</keyword>
<evidence type="ECO:0000256" key="3">
    <source>
        <dbReference type="ARBA" id="ARBA00022771"/>
    </source>
</evidence>
<keyword evidence="4" id="KW-0862">Zinc</keyword>
<evidence type="ECO:0000256" key="5">
    <source>
        <dbReference type="PROSITE-ProRule" id="PRU00042"/>
    </source>
</evidence>
<keyword evidence="2" id="KW-0677">Repeat</keyword>
<feature type="compositionally biased region" description="Polar residues" evidence="6">
    <location>
        <begin position="1"/>
        <end position="23"/>
    </location>
</feature>
<keyword evidence="1" id="KW-0479">Metal-binding</keyword>